<dbReference type="PROSITE" id="PS01081">
    <property type="entry name" value="HTH_TETR_1"/>
    <property type="match status" value="1"/>
</dbReference>
<dbReference type="Pfam" id="PF17754">
    <property type="entry name" value="TetR_C_14"/>
    <property type="match status" value="1"/>
</dbReference>
<keyword evidence="3" id="KW-0804">Transcription</keyword>
<comment type="caution">
    <text evidence="6">The sequence shown here is derived from an EMBL/GenBank/DDBJ whole genome shotgun (WGS) entry which is preliminary data.</text>
</comment>
<dbReference type="InterPro" id="IPR001647">
    <property type="entry name" value="HTH_TetR"/>
</dbReference>
<evidence type="ECO:0000256" key="2">
    <source>
        <dbReference type="ARBA" id="ARBA00023125"/>
    </source>
</evidence>
<keyword evidence="7" id="KW-1185">Reference proteome</keyword>
<evidence type="ECO:0000256" key="4">
    <source>
        <dbReference type="PROSITE-ProRule" id="PRU00335"/>
    </source>
</evidence>
<dbReference type="Pfam" id="PF00440">
    <property type="entry name" value="TetR_N"/>
    <property type="match status" value="1"/>
</dbReference>
<protein>
    <submittedName>
        <fullName evidence="6">TetR family transcriptional regulator</fullName>
    </submittedName>
</protein>
<keyword evidence="2 4" id="KW-0238">DNA-binding</keyword>
<dbReference type="SUPFAM" id="SSF46689">
    <property type="entry name" value="Homeodomain-like"/>
    <property type="match status" value="1"/>
</dbReference>
<dbReference type="InterPro" id="IPR023772">
    <property type="entry name" value="DNA-bd_HTH_TetR-type_CS"/>
</dbReference>
<dbReference type="EMBL" id="JAEKMH010000001">
    <property type="protein sequence ID" value="MBJ3783680.1"/>
    <property type="molecule type" value="Genomic_DNA"/>
</dbReference>
<reference evidence="6" key="1">
    <citation type="submission" date="2020-12" db="EMBL/GenBank/DDBJ databases">
        <title>Devosia sp. MSA67 isolated from Mo River.</title>
        <authorList>
            <person name="Ma F."/>
            <person name="Zi Z."/>
        </authorList>
    </citation>
    <scope>NUCLEOTIDE SEQUENCE</scope>
    <source>
        <strain evidence="6">MSA67</strain>
    </source>
</reference>
<evidence type="ECO:0000256" key="3">
    <source>
        <dbReference type="ARBA" id="ARBA00023163"/>
    </source>
</evidence>
<dbReference type="PANTHER" id="PTHR30055:SF238">
    <property type="entry name" value="MYCOFACTOCIN BIOSYNTHESIS TRANSCRIPTIONAL REGULATOR MFTR-RELATED"/>
    <property type="match status" value="1"/>
</dbReference>
<dbReference type="InterPro" id="IPR050109">
    <property type="entry name" value="HTH-type_TetR-like_transc_reg"/>
</dbReference>
<evidence type="ECO:0000313" key="7">
    <source>
        <dbReference type="Proteomes" id="UP000602124"/>
    </source>
</evidence>
<keyword evidence="1" id="KW-0805">Transcription regulation</keyword>
<accession>A0A934IWU1</accession>
<dbReference type="InterPro" id="IPR041347">
    <property type="entry name" value="MftR_C"/>
</dbReference>
<dbReference type="PANTHER" id="PTHR30055">
    <property type="entry name" value="HTH-TYPE TRANSCRIPTIONAL REGULATOR RUTR"/>
    <property type="match status" value="1"/>
</dbReference>
<evidence type="ECO:0000256" key="1">
    <source>
        <dbReference type="ARBA" id="ARBA00023015"/>
    </source>
</evidence>
<dbReference type="Gene3D" id="1.10.357.10">
    <property type="entry name" value="Tetracycline Repressor, domain 2"/>
    <property type="match status" value="1"/>
</dbReference>
<dbReference type="Proteomes" id="UP000602124">
    <property type="component" value="Unassembled WGS sequence"/>
</dbReference>
<feature type="domain" description="HTH tetR-type" evidence="5">
    <location>
        <begin position="1"/>
        <end position="50"/>
    </location>
</feature>
<dbReference type="PROSITE" id="PS50977">
    <property type="entry name" value="HTH_TETR_2"/>
    <property type="match status" value="1"/>
</dbReference>
<dbReference type="Gene3D" id="1.10.10.60">
    <property type="entry name" value="Homeodomain-like"/>
    <property type="match status" value="1"/>
</dbReference>
<feature type="DNA-binding region" description="H-T-H motif" evidence="4">
    <location>
        <begin position="13"/>
        <end position="32"/>
    </location>
</feature>
<dbReference type="AlphaFoldDB" id="A0A934IWU1"/>
<dbReference type="GO" id="GO:0000976">
    <property type="term" value="F:transcription cis-regulatory region binding"/>
    <property type="evidence" value="ECO:0007669"/>
    <property type="project" value="TreeGrafter"/>
</dbReference>
<proteinExistence type="predicted"/>
<sequence length="172" mass="19091">MELFARQGYEATTIEAIAAAAGISRRTFFHYFKTKDDVLLSQQAGLGEQLIAALAAEPDAGTPMRTVHAAMRRIASSYPLEELVVIDRLMLSIEAVQSRKQANYIRDEKLVLEALRQRWPMEDDMSLRVTAFVAIGCTRLSLDAWRAAGGTRPIVEYLDRAFAALTSDLARG</sequence>
<name>A0A934IWU1_9HYPH</name>
<evidence type="ECO:0000313" key="6">
    <source>
        <dbReference type="EMBL" id="MBJ3783680.1"/>
    </source>
</evidence>
<dbReference type="GO" id="GO:0003700">
    <property type="term" value="F:DNA-binding transcription factor activity"/>
    <property type="evidence" value="ECO:0007669"/>
    <property type="project" value="TreeGrafter"/>
</dbReference>
<evidence type="ECO:0000259" key="5">
    <source>
        <dbReference type="PROSITE" id="PS50977"/>
    </source>
</evidence>
<organism evidence="6 7">
    <name type="scientific">Devosia sediminis</name>
    <dbReference type="NCBI Taxonomy" id="2798801"/>
    <lineage>
        <taxon>Bacteria</taxon>
        <taxon>Pseudomonadati</taxon>
        <taxon>Pseudomonadota</taxon>
        <taxon>Alphaproteobacteria</taxon>
        <taxon>Hyphomicrobiales</taxon>
        <taxon>Devosiaceae</taxon>
        <taxon>Devosia</taxon>
    </lineage>
</organism>
<dbReference type="InterPro" id="IPR009057">
    <property type="entry name" value="Homeodomain-like_sf"/>
</dbReference>
<gene>
    <name evidence="6" type="ORF">JEQ47_03005</name>
</gene>